<gene>
    <name evidence="1" type="ORF">IV203_017363</name>
</gene>
<proteinExistence type="predicted"/>
<reference evidence="1" key="2">
    <citation type="submission" date="2021-04" db="EMBL/GenBank/DDBJ databases">
        <authorList>
            <person name="Podell S."/>
        </authorList>
    </citation>
    <scope>NUCLEOTIDE SEQUENCE</scope>
    <source>
        <strain evidence="1">Hildebrandi</strain>
    </source>
</reference>
<dbReference type="Proteomes" id="UP000693970">
    <property type="component" value="Unassembled WGS sequence"/>
</dbReference>
<evidence type="ECO:0000313" key="2">
    <source>
        <dbReference type="Proteomes" id="UP000693970"/>
    </source>
</evidence>
<dbReference type="OrthoDB" id="40701at2759"/>
<evidence type="ECO:0000313" key="1">
    <source>
        <dbReference type="EMBL" id="KAG7348658.1"/>
    </source>
</evidence>
<dbReference type="EMBL" id="JAGRRH010000020">
    <property type="protein sequence ID" value="KAG7348658.1"/>
    <property type="molecule type" value="Genomic_DNA"/>
</dbReference>
<comment type="caution">
    <text evidence="1">The sequence shown here is derived from an EMBL/GenBank/DDBJ whole genome shotgun (WGS) entry which is preliminary data.</text>
</comment>
<keyword evidence="2" id="KW-1185">Reference proteome</keyword>
<sequence>MQQPVASTSQQPQQQHYVLDALEDLGVHVLQPVETRDVKLAECFGRFASFCLDPEIFSSITLPLLQQHMDDGLVGELQGGNENCSIYRVSIVDANKKETGPVPKLFDAFLQTHPQYESMLTISRLQEYILQMCNDPRRQQQHCQYSQLGNLMFILSNGPVSGQVRHIDHMDPNVQVCLYMSEQCPATIVYELQEPNNSASITNCQELLEFWGEEHGPVPKIVTDAMVQIQNVALGQHPTFSYFASWKSVNHQLQNFGKLYQHVAQPLALLHCAPGTTLLAQGNQVHAGPPCQVPRMFAFCIGIPDDDDAQENTTNNCNDDVPSINIGDTKEDQNGELQYNPVLLHVDLCSVLFAVLQPDDSTVHPNFDDDDNIMLHSKRYLLRMLPSMILEYPHETYARLIDDRREELRQWLGELVEAVTAAKAKMGHGKKENRLHDMDGTGFDFNRVLFNDARVCRLIDQAATSIFDIPTSEEHNGRQRKTRQKTKHTRVFKNRPNQHHCVDS</sequence>
<organism evidence="1 2">
    <name type="scientific">Nitzschia inconspicua</name>
    <dbReference type="NCBI Taxonomy" id="303405"/>
    <lineage>
        <taxon>Eukaryota</taxon>
        <taxon>Sar</taxon>
        <taxon>Stramenopiles</taxon>
        <taxon>Ochrophyta</taxon>
        <taxon>Bacillariophyta</taxon>
        <taxon>Bacillariophyceae</taxon>
        <taxon>Bacillariophycidae</taxon>
        <taxon>Bacillariales</taxon>
        <taxon>Bacillariaceae</taxon>
        <taxon>Nitzschia</taxon>
    </lineage>
</organism>
<dbReference type="AlphaFoldDB" id="A0A9K3PII4"/>
<accession>A0A9K3PII4</accession>
<reference evidence="1" key="1">
    <citation type="journal article" date="2021" name="Sci. Rep.">
        <title>Diploid genomic architecture of Nitzschia inconspicua, an elite biomass production diatom.</title>
        <authorList>
            <person name="Oliver A."/>
            <person name="Podell S."/>
            <person name="Pinowska A."/>
            <person name="Traller J.C."/>
            <person name="Smith S.R."/>
            <person name="McClure R."/>
            <person name="Beliaev A."/>
            <person name="Bohutskyi P."/>
            <person name="Hill E.A."/>
            <person name="Rabines A."/>
            <person name="Zheng H."/>
            <person name="Allen L.Z."/>
            <person name="Kuo A."/>
            <person name="Grigoriev I.V."/>
            <person name="Allen A.E."/>
            <person name="Hazlebeck D."/>
            <person name="Allen E.E."/>
        </authorList>
    </citation>
    <scope>NUCLEOTIDE SEQUENCE</scope>
    <source>
        <strain evidence="1">Hildebrandi</strain>
    </source>
</reference>
<name>A0A9K3PII4_9STRA</name>
<protein>
    <submittedName>
        <fullName evidence="1">Uncharacterized protein</fullName>
    </submittedName>
</protein>